<organism evidence="1 2">
    <name type="scientific">Brassica carinata</name>
    <name type="common">Ethiopian mustard</name>
    <name type="synonym">Abyssinian cabbage</name>
    <dbReference type="NCBI Taxonomy" id="52824"/>
    <lineage>
        <taxon>Eukaryota</taxon>
        <taxon>Viridiplantae</taxon>
        <taxon>Streptophyta</taxon>
        <taxon>Embryophyta</taxon>
        <taxon>Tracheophyta</taxon>
        <taxon>Spermatophyta</taxon>
        <taxon>Magnoliopsida</taxon>
        <taxon>eudicotyledons</taxon>
        <taxon>Gunneridae</taxon>
        <taxon>Pentapetalae</taxon>
        <taxon>rosids</taxon>
        <taxon>malvids</taxon>
        <taxon>Brassicales</taxon>
        <taxon>Brassicaceae</taxon>
        <taxon>Brassiceae</taxon>
        <taxon>Brassica</taxon>
    </lineage>
</organism>
<dbReference type="EMBL" id="JAAMPC010000005">
    <property type="protein sequence ID" value="KAG2312242.1"/>
    <property type="molecule type" value="Genomic_DNA"/>
</dbReference>
<evidence type="ECO:0000313" key="2">
    <source>
        <dbReference type="Proteomes" id="UP000886595"/>
    </source>
</evidence>
<gene>
    <name evidence="1" type="ORF">Bca52824_023799</name>
</gene>
<evidence type="ECO:0000313" key="1">
    <source>
        <dbReference type="EMBL" id="KAG2312242.1"/>
    </source>
</evidence>
<name>A0A8X7VJ87_BRACI</name>
<keyword evidence="2" id="KW-1185">Reference proteome</keyword>
<dbReference type="Proteomes" id="UP000886595">
    <property type="component" value="Unassembled WGS sequence"/>
</dbReference>
<comment type="caution">
    <text evidence="1">The sequence shown here is derived from an EMBL/GenBank/DDBJ whole genome shotgun (WGS) entry which is preliminary data.</text>
</comment>
<dbReference type="PROSITE" id="PS51257">
    <property type="entry name" value="PROKAR_LIPOPROTEIN"/>
    <property type="match status" value="1"/>
</dbReference>
<reference evidence="1 2" key="1">
    <citation type="submission" date="2020-02" db="EMBL/GenBank/DDBJ databases">
        <authorList>
            <person name="Ma Q."/>
            <person name="Huang Y."/>
            <person name="Song X."/>
            <person name="Pei D."/>
        </authorList>
    </citation>
    <scope>NUCLEOTIDE SEQUENCE [LARGE SCALE GENOMIC DNA]</scope>
    <source>
        <strain evidence="1">Sxm20200214</strain>
        <tissue evidence="1">Leaf</tissue>
    </source>
</reference>
<accession>A0A8X7VJ87</accession>
<dbReference type="AlphaFoldDB" id="A0A8X7VJ87"/>
<protein>
    <submittedName>
        <fullName evidence="1">Uncharacterized protein</fullName>
    </submittedName>
</protein>
<proteinExistence type="predicted"/>
<sequence length="206" mass="23401">MKLTKKSTHKFNLTGFNLTRKVTQHINTLSQACRSSCRRLTSLTVVPPLRRSGKLNISLGFYLSIAKKSEPATSNQRCFSSKYLLPVSLTGDLCRPVSNPFLLGRIFSNPSLLPTRVNNFAAKDLSEMYPLWDGDREDQRADNIVEAMFSSSWVWEESHWPLVGTKLWTNVKVEIHPMKTEDVQKYQAGCGKKVTLLPLSLRKYHA</sequence>